<evidence type="ECO:0000313" key="1">
    <source>
        <dbReference type="EMBL" id="KAK3273240.1"/>
    </source>
</evidence>
<name>A0AAE0G8D8_9CHLO</name>
<dbReference type="Proteomes" id="UP001190700">
    <property type="component" value="Unassembled WGS sequence"/>
</dbReference>
<gene>
    <name evidence="1" type="ORF">CYMTET_18507</name>
</gene>
<accession>A0AAE0G8D8</accession>
<dbReference type="EMBL" id="LGRX02008586">
    <property type="protein sequence ID" value="KAK3273240.1"/>
    <property type="molecule type" value="Genomic_DNA"/>
</dbReference>
<dbReference type="AlphaFoldDB" id="A0AAE0G8D8"/>
<protein>
    <submittedName>
        <fullName evidence="1">Uncharacterized protein</fullName>
    </submittedName>
</protein>
<sequence length="325" mass="35753">MGPRICFEELKFSTFPYRETSNQFDTLLEVGICPSAGAARGVFNRTLPGLNSRETCVQRFFRRLLSPAQAAALPSADRVGSQQAVGALSRDLEQPVEILRLVGCTHKYASSTSINNKASLLELAQRARDERCDTFHHPEPVELLLIYLHRGKSVLVLQLLSRNIPSLNATVPRNPSCGPPGGSARIPASLQALHNRLWVASYGSHGLELLYTFLSDTCTPSPQRGYFEKPGGLKLICLKVVGDPNVPSGRYTFSAKLDEAEVLAASGRYVCPPEFGRIQLNADPYSWGAQTWDRCTLVFPANSGESLLLSWNRTDIRFLSFEGAL</sequence>
<proteinExistence type="predicted"/>
<comment type="caution">
    <text evidence="1">The sequence shown here is derived from an EMBL/GenBank/DDBJ whole genome shotgun (WGS) entry which is preliminary data.</text>
</comment>
<dbReference type="Pfam" id="PF12014">
    <property type="entry name" value="Cyclin_D1_bind"/>
    <property type="match status" value="1"/>
</dbReference>
<organism evidence="1 2">
    <name type="scientific">Cymbomonas tetramitiformis</name>
    <dbReference type="NCBI Taxonomy" id="36881"/>
    <lineage>
        <taxon>Eukaryota</taxon>
        <taxon>Viridiplantae</taxon>
        <taxon>Chlorophyta</taxon>
        <taxon>Pyramimonadophyceae</taxon>
        <taxon>Pyramimonadales</taxon>
        <taxon>Pyramimonadaceae</taxon>
        <taxon>Cymbomonas</taxon>
    </lineage>
</organism>
<reference evidence="1 2" key="1">
    <citation type="journal article" date="2015" name="Genome Biol. Evol.">
        <title>Comparative Genomics of a Bacterivorous Green Alga Reveals Evolutionary Causalities and Consequences of Phago-Mixotrophic Mode of Nutrition.</title>
        <authorList>
            <person name="Burns J.A."/>
            <person name="Paasch A."/>
            <person name="Narechania A."/>
            <person name="Kim E."/>
        </authorList>
    </citation>
    <scope>NUCLEOTIDE SEQUENCE [LARGE SCALE GENOMIC DNA]</scope>
    <source>
        <strain evidence="1 2">PLY_AMNH</strain>
    </source>
</reference>
<evidence type="ECO:0000313" key="2">
    <source>
        <dbReference type="Proteomes" id="UP001190700"/>
    </source>
</evidence>
<keyword evidence="2" id="KW-1185">Reference proteome</keyword>